<accession>A0A223S786</accession>
<proteinExistence type="predicted"/>
<gene>
    <name evidence="1" type="ORF">CDO52_15200</name>
</gene>
<dbReference type="KEGG" id="ngv:CDO52_15200"/>
<organism evidence="1 2">
    <name type="scientific">Nocardiopsis gilva YIM 90087</name>
    <dbReference type="NCBI Taxonomy" id="1235441"/>
    <lineage>
        <taxon>Bacteria</taxon>
        <taxon>Bacillati</taxon>
        <taxon>Actinomycetota</taxon>
        <taxon>Actinomycetes</taxon>
        <taxon>Streptosporangiales</taxon>
        <taxon>Nocardiopsidaceae</taxon>
        <taxon>Nocardiopsis</taxon>
    </lineage>
</organism>
<dbReference type="RefSeq" id="WP_017619035.1">
    <property type="nucleotide sequence ID" value="NZ_ANBG01000222.1"/>
</dbReference>
<protein>
    <recommendedName>
        <fullName evidence="3">CopG family transcriptional regulator</fullName>
    </recommendedName>
</protein>
<dbReference type="EMBL" id="CP022753">
    <property type="protein sequence ID" value="ASU83949.1"/>
    <property type="molecule type" value="Genomic_DNA"/>
</dbReference>
<sequence length="84" mass="9726">MSEDYRIGEGPATPISASLPEGTVEALRRRIAANELSSFIAAAVERELRGQVMDEYLADYERRKGPIPEYQWEQAREFFDRMTW</sequence>
<evidence type="ECO:0008006" key="3">
    <source>
        <dbReference type="Google" id="ProtNLM"/>
    </source>
</evidence>
<name>A0A223S786_9ACTN</name>
<dbReference type="AlphaFoldDB" id="A0A223S786"/>
<evidence type="ECO:0000313" key="2">
    <source>
        <dbReference type="Proteomes" id="UP000215005"/>
    </source>
</evidence>
<dbReference type="OrthoDB" id="3432449at2"/>
<dbReference type="Proteomes" id="UP000215005">
    <property type="component" value="Chromosome"/>
</dbReference>
<reference evidence="1 2" key="1">
    <citation type="submission" date="2017-08" db="EMBL/GenBank/DDBJ databases">
        <title>The complete genome sequence of Nocardiopsis gilva YIM 90087.</title>
        <authorList>
            <person name="Yin M."/>
            <person name="Tang S."/>
        </authorList>
    </citation>
    <scope>NUCLEOTIDE SEQUENCE [LARGE SCALE GENOMIC DNA]</scope>
    <source>
        <strain evidence="1 2">YIM 90087</strain>
    </source>
</reference>
<keyword evidence="2" id="KW-1185">Reference proteome</keyword>
<evidence type="ECO:0000313" key="1">
    <source>
        <dbReference type="EMBL" id="ASU83949.1"/>
    </source>
</evidence>